<keyword evidence="5" id="KW-1185">Reference proteome</keyword>
<evidence type="ECO:0000256" key="2">
    <source>
        <dbReference type="ARBA" id="ARBA00022679"/>
    </source>
</evidence>
<reference evidence="4" key="1">
    <citation type="submission" date="2018-01" db="EMBL/GenBank/DDBJ databases">
        <authorList>
            <person name="Mao J.F."/>
        </authorList>
    </citation>
    <scope>NUCLEOTIDE SEQUENCE</scope>
    <source>
        <strain evidence="4">Huo1</strain>
        <tissue evidence="4">Leaf</tissue>
    </source>
</reference>
<keyword evidence="3" id="KW-0012">Acyltransferase</keyword>
<evidence type="ECO:0000313" key="5">
    <source>
        <dbReference type="Proteomes" id="UP000298416"/>
    </source>
</evidence>
<protein>
    <submittedName>
        <fullName evidence="4">Uncharacterized protein</fullName>
    </submittedName>
</protein>
<organism evidence="4">
    <name type="scientific">Salvia splendens</name>
    <name type="common">Scarlet sage</name>
    <dbReference type="NCBI Taxonomy" id="180675"/>
    <lineage>
        <taxon>Eukaryota</taxon>
        <taxon>Viridiplantae</taxon>
        <taxon>Streptophyta</taxon>
        <taxon>Embryophyta</taxon>
        <taxon>Tracheophyta</taxon>
        <taxon>Spermatophyta</taxon>
        <taxon>Magnoliopsida</taxon>
        <taxon>eudicotyledons</taxon>
        <taxon>Gunneridae</taxon>
        <taxon>Pentapetalae</taxon>
        <taxon>asterids</taxon>
        <taxon>lamiids</taxon>
        <taxon>Lamiales</taxon>
        <taxon>Lamiaceae</taxon>
        <taxon>Nepetoideae</taxon>
        <taxon>Mentheae</taxon>
        <taxon>Salviinae</taxon>
        <taxon>Salvia</taxon>
        <taxon>Salvia subgen. Calosphace</taxon>
        <taxon>core Calosphace</taxon>
    </lineage>
</organism>
<comment type="similarity">
    <text evidence="1">Belongs to the plant acyltransferase family.</text>
</comment>
<dbReference type="GO" id="GO:0016746">
    <property type="term" value="F:acyltransferase activity"/>
    <property type="evidence" value="ECO:0007669"/>
    <property type="project" value="UniProtKB-KW"/>
</dbReference>
<gene>
    <name evidence="4" type="ORF">SASPL_141564</name>
</gene>
<proteinExistence type="inferred from homology"/>
<dbReference type="OrthoDB" id="671439at2759"/>
<comment type="caution">
    <text evidence="4">The sequence shown here is derived from an EMBL/GenBank/DDBJ whole genome shotgun (WGS) entry which is preliminary data.</text>
</comment>
<sequence>MAQTIITNHIVKPSSPTPLASKIHKLSFIDQMQSPEYIPFIFLYENNRSTSKQEISKRLRQSLSETLTIFYPIAGTVVQNSHVDCDDTGAEFVEARVHAPLSHFTQNPNFEELVKQLFPTADGTETRNLSVKISFFECGGFAVGLFLSHKLVDGSSAAAFVRAWGKTCCREASGIIHRSRGQTHLSVHPSFDMALHFPPSHSPPPSMYLGVPREKITTGRLVFDKEKVEMIRKLEASRSEVKDPTRVEAVSALLWRSFVAAHIKAGTGTGTGTTLFPAVHAVNLRPRVGLPDRTFGNCSLGVPVVLSLDEDEGEDVVSRLRATIRGVGDDFMKGVMNDEYIVRMLDETIDVFNKPGRCVFSSWIRFGLYEADFGWGKPARVCTGSPYMNVVVLMEAPAGDGIEALINVVDDRFFQLLQSNCNKLLGEE</sequence>
<evidence type="ECO:0000256" key="3">
    <source>
        <dbReference type="ARBA" id="ARBA00023315"/>
    </source>
</evidence>
<dbReference type="Proteomes" id="UP000298416">
    <property type="component" value="Unassembled WGS sequence"/>
</dbReference>
<dbReference type="PANTHER" id="PTHR31623">
    <property type="entry name" value="F21J9.9"/>
    <property type="match status" value="1"/>
</dbReference>
<accession>A0A8X8ZCP5</accession>
<evidence type="ECO:0000256" key="1">
    <source>
        <dbReference type="ARBA" id="ARBA00009861"/>
    </source>
</evidence>
<dbReference type="EMBL" id="PNBA02000015">
    <property type="protein sequence ID" value="KAG6400076.1"/>
    <property type="molecule type" value="Genomic_DNA"/>
</dbReference>
<keyword evidence="2" id="KW-0808">Transferase</keyword>
<evidence type="ECO:0000313" key="4">
    <source>
        <dbReference type="EMBL" id="KAG6400076.1"/>
    </source>
</evidence>
<reference evidence="4" key="2">
    <citation type="submission" date="2020-08" db="EMBL/GenBank/DDBJ databases">
        <title>Plant Genome Project.</title>
        <authorList>
            <person name="Zhang R.-G."/>
        </authorList>
    </citation>
    <scope>NUCLEOTIDE SEQUENCE</scope>
    <source>
        <strain evidence="4">Huo1</strain>
        <tissue evidence="4">Leaf</tissue>
    </source>
</reference>
<dbReference type="PANTHER" id="PTHR31623:SF110">
    <property type="entry name" value="VINORINE SYNTHASE-LIKE"/>
    <property type="match status" value="1"/>
</dbReference>
<dbReference type="AlphaFoldDB" id="A0A8X8ZCP5"/>
<name>A0A8X8ZCP5_SALSN</name>
<dbReference type="Pfam" id="PF02458">
    <property type="entry name" value="Transferase"/>
    <property type="match status" value="1"/>
</dbReference>